<protein>
    <recommendedName>
        <fullName evidence="8">Nitrate/nitrite transporter</fullName>
    </recommendedName>
</protein>
<dbReference type="AlphaFoldDB" id="A0A326RX99"/>
<evidence type="ECO:0000256" key="6">
    <source>
        <dbReference type="ARBA" id="ARBA00023063"/>
    </source>
</evidence>
<dbReference type="GO" id="GO:0042128">
    <property type="term" value="P:nitrate assimilation"/>
    <property type="evidence" value="ECO:0007669"/>
    <property type="project" value="UniProtKB-UniRule"/>
</dbReference>
<dbReference type="NCBIfam" id="TIGR00886">
    <property type="entry name" value="2A0108"/>
    <property type="match status" value="1"/>
</dbReference>
<evidence type="ECO:0000256" key="8">
    <source>
        <dbReference type="RuleBase" id="RU366033"/>
    </source>
</evidence>
<accession>A0A326RX99</accession>
<evidence type="ECO:0000313" key="11">
    <source>
        <dbReference type="Proteomes" id="UP000248917"/>
    </source>
</evidence>
<keyword evidence="3 8" id="KW-0813">Transport</keyword>
<keyword evidence="11" id="KW-1185">Reference proteome</keyword>
<organism evidence="10 11">
    <name type="scientific">Algoriphagus aquaeductus</name>
    <dbReference type="NCBI Taxonomy" id="475299"/>
    <lineage>
        <taxon>Bacteria</taxon>
        <taxon>Pseudomonadati</taxon>
        <taxon>Bacteroidota</taxon>
        <taxon>Cytophagia</taxon>
        <taxon>Cytophagales</taxon>
        <taxon>Cyclobacteriaceae</taxon>
        <taxon>Algoriphagus</taxon>
    </lineage>
</organism>
<comment type="caution">
    <text evidence="10">The sequence shown here is derived from an EMBL/GenBank/DDBJ whole genome shotgun (WGS) entry which is preliminary data.</text>
</comment>
<dbReference type="Gene3D" id="1.20.1250.20">
    <property type="entry name" value="MFS general substrate transporter like domains"/>
    <property type="match status" value="2"/>
</dbReference>
<feature type="transmembrane region" description="Helical" evidence="8">
    <location>
        <begin position="87"/>
        <end position="106"/>
    </location>
</feature>
<dbReference type="InterPro" id="IPR044772">
    <property type="entry name" value="NO3_transporter"/>
</dbReference>
<evidence type="ECO:0000259" key="9">
    <source>
        <dbReference type="PROSITE" id="PS50850"/>
    </source>
</evidence>
<keyword evidence="8" id="KW-1003">Cell membrane</keyword>
<dbReference type="GO" id="GO:0015113">
    <property type="term" value="F:nitrite transmembrane transporter activity"/>
    <property type="evidence" value="ECO:0007669"/>
    <property type="project" value="InterPro"/>
</dbReference>
<keyword evidence="4 8" id="KW-0812">Transmembrane</keyword>
<feature type="transmembrane region" description="Helical" evidence="8">
    <location>
        <begin position="159"/>
        <end position="178"/>
    </location>
</feature>
<dbReference type="InterPro" id="IPR036259">
    <property type="entry name" value="MFS_trans_sf"/>
</dbReference>
<dbReference type="EMBL" id="QKTX01000014">
    <property type="protein sequence ID" value="PZV79654.1"/>
    <property type="molecule type" value="Genomic_DNA"/>
</dbReference>
<dbReference type="RefSeq" id="WP_181452660.1">
    <property type="nucleotide sequence ID" value="NZ_QKTX01000014.1"/>
</dbReference>
<feature type="transmembrane region" description="Helical" evidence="8">
    <location>
        <begin position="394"/>
        <end position="416"/>
    </location>
</feature>
<reference evidence="10 11" key="1">
    <citation type="submission" date="2018-06" db="EMBL/GenBank/DDBJ databases">
        <title>Genomic Encyclopedia of Archaeal and Bacterial Type Strains, Phase II (KMG-II): from individual species to whole genera.</title>
        <authorList>
            <person name="Goeker M."/>
        </authorList>
    </citation>
    <scope>NUCLEOTIDE SEQUENCE [LARGE SCALE GENOMIC DNA]</scope>
    <source>
        <strain evidence="10 11">T4</strain>
    </source>
</reference>
<proteinExistence type="inferred from homology"/>
<name>A0A326RX99_9BACT</name>
<gene>
    <name evidence="10" type="ORF">CLV31_11487</name>
</gene>
<sequence length="439" mass="47636">MTTITTKASRIELFNFSTASMRAFHLSWIAFFLCFFGWFGIAPLMPIIRDELGLSKTQIGNLMIASVSVTIFARLAIGWILDRIGPRITYTYLLIIGSIPLFLIGLSHSYETFLIYRLAIGAIGASFVITQYHTTLMFAPNVVGTANATTAGWGNLGGGFTQIVMPLIFAGLVGLGFVESSAWRWAMAVPGVAMVFAGIAYYRWTTDLPEGNFKEFRRVKKSEKNTQKSLKKVVGDHRVWVLFVIYGACFGMELTVNNVAAIYFHDYFQLDLATAGLIAGLFGLMNLFARSLGGLLGDRAGGKMGLKGRVLVLGGVLLLEGIFLVWFSQASALLFAIPLLILFSVFVQMAEGCTFAVVPFINRKNTGLVSGIVGAGGNAGAVMAGLLFRMDSLSYSNAFWILGLAVIGVSVLSLAVRFSPQEEKTALEELQLATLTTPN</sequence>
<feature type="transmembrane region" description="Helical" evidence="8">
    <location>
        <begin position="310"/>
        <end position="327"/>
    </location>
</feature>
<feature type="transmembrane region" description="Helical" evidence="8">
    <location>
        <begin position="26"/>
        <end position="47"/>
    </location>
</feature>
<keyword evidence="7 8" id="KW-0472">Membrane</keyword>
<feature type="transmembrane region" description="Helical" evidence="8">
    <location>
        <begin position="118"/>
        <end position="139"/>
    </location>
</feature>
<evidence type="ECO:0000256" key="7">
    <source>
        <dbReference type="ARBA" id="ARBA00023136"/>
    </source>
</evidence>
<feature type="transmembrane region" description="Helical" evidence="8">
    <location>
        <begin position="59"/>
        <end position="81"/>
    </location>
</feature>
<dbReference type="SUPFAM" id="SSF103473">
    <property type="entry name" value="MFS general substrate transporter"/>
    <property type="match status" value="1"/>
</dbReference>
<comment type="similarity">
    <text evidence="2 8">Belongs to the major facilitator superfamily. Nitrate/nitrite porter (TC 2.A.1.8) family.</text>
</comment>
<evidence type="ECO:0000256" key="1">
    <source>
        <dbReference type="ARBA" id="ARBA00004141"/>
    </source>
</evidence>
<comment type="subcellular location">
    <subcellularLocation>
        <location evidence="8">Cell membrane</location>
        <topology evidence="8">Multi-pass membrane protein</topology>
    </subcellularLocation>
    <subcellularLocation>
        <location evidence="1">Membrane</location>
        <topology evidence="1">Multi-pass membrane protein</topology>
    </subcellularLocation>
</comment>
<keyword evidence="6 8" id="KW-0534">Nitrate assimilation</keyword>
<evidence type="ECO:0000256" key="5">
    <source>
        <dbReference type="ARBA" id="ARBA00022989"/>
    </source>
</evidence>
<evidence type="ECO:0000256" key="3">
    <source>
        <dbReference type="ARBA" id="ARBA00022448"/>
    </source>
</evidence>
<dbReference type="PROSITE" id="PS50850">
    <property type="entry name" value="MFS"/>
    <property type="match status" value="1"/>
</dbReference>
<evidence type="ECO:0000256" key="4">
    <source>
        <dbReference type="ARBA" id="ARBA00022692"/>
    </source>
</evidence>
<feature type="transmembrane region" description="Helical" evidence="8">
    <location>
        <begin position="185"/>
        <end position="204"/>
    </location>
</feature>
<dbReference type="Pfam" id="PF07690">
    <property type="entry name" value="MFS_1"/>
    <property type="match status" value="1"/>
</dbReference>
<dbReference type="GO" id="GO:0015112">
    <property type="term" value="F:nitrate transmembrane transporter activity"/>
    <property type="evidence" value="ECO:0007669"/>
    <property type="project" value="UniProtKB-UniRule"/>
</dbReference>
<dbReference type="Proteomes" id="UP000248917">
    <property type="component" value="Unassembled WGS sequence"/>
</dbReference>
<evidence type="ECO:0000256" key="2">
    <source>
        <dbReference type="ARBA" id="ARBA00008432"/>
    </source>
</evidence>
<dbReference type="GO" id="GO:0005886">
    <property type="term" value="C:plasma membrane"/>
    <property type="evidence" value="ECO:0007669"/>
    <property type="project" value="UniProtKB-SubCell"/>
</dbReference>
<evidence type="ECO:0000313" key="10">
    <source>
        <dbReference type="EMBL" id="PZV79654.1"/>
    </source>
</evidence>
<feature type="transmembrane region" description="Helical" evidence="8">
    <location>
        <begin position="267"/>
        <end position="289"/>
    </location>
</feature>
<feature type="transmembrane region" description="Helical" evidence="8">
    <location>
        <begin position="333"/>
        <end position="361"/>
    </location>
</feature>
<feature type="transmembrane region" description="Helical" evidence="8">
    <location>
        <begin position="368"/>
        <end position="388"/>
    </location>
</feature>
<dbReference type="InterPro" id="IPR011701">
    <property type="entry name" value="MFS"/>
</dbReference>
<feature type="domain" description="Major facilitator superfamily (MFS) profile" evidence="9">
    <location>
        <begin position="23"/>
        <end position="421"/>
    </location>
</feature>
<dbReference type="InterPro" id="IPR020846">
    <property type="entry name" value="MFS_dom"/>
</dbReference>
<keyword evidence="5 8" id="KW-1133">Transmembrane helix</keyword>
<dbReference type="PANTHER" id="PTHR23515">
    <property type="entry name" value="HIGH-AFFINITY NITRATE TRANSPORTER 2.3"/>
    <property type="match status" value="1"/>
</dbReference>
<dbReference type="CDD" id="cd17341">
    <property type="entry name" value="MFS_NRT2_like"/>
    <property type="match status" value="1"/>
</dbReference>
<dbReference type="InterPro" id="IPR004737">
    <property type="entry name" value="NO3_transporter_NarK/NarU-like"/>
</dbReference>